<protein>
    <submittedName>
        <fullName evidence="1">Uncharacterized protein</fullName>
    </submittedName>
</protein>
<dbReference type="RefSeq" id="WP_005304735.1">
    <property type="nucleotide sequence ID" value="NZ_PYOG01000003.1"/>
</dbReference>
<dbReference type="Proteomes" id="UP000251647">
    <property type="component" value="Unassembled WGS sequence"/>
</dbReference>
<name>A0A2T3QMT8_PHODM</name>
<dbReference type="OrthoDB" id="5888987at2"/>
<evidence type="ECO:0000313" key="1">
    <source>
        <dbReference type="EMBL" id="SPY44691.1"/>
    </source>
</evidence>
<dbReference type="EMBL" id="UATL01000005">
    <property type="protein sequence ID" value="SPY44691.1"/>
    <property type="molecule type" value="Genomic_DNA"/>
</dbReference>
<evidence type="ECO:0000313" key="2">
    <source>
        <dbReference type="Proteomes" id="UP000251647"/>
    </source>
</evidence>
<organism evidence="1 2">
    <name type="scientific">Photobacterium damselae</name>
    <dbReference type="NCBI Taxonomy" id="38293"/>
    <lineage>
        <taxon>Bacteria</taxon>
        <taxon>Pseudomonadati</taxon>
        <taxon>Pseudomonadota</taxon>
        <taxon>Gammaproteobacteria</taxon>
        <taxon>Vibrionales</taxon>
        <taxon>Vibrionaceae</taxon>
        <taxon>Photobacterium</taxon>
    </lineage>
</organism>
<sequence>MISDILELSIEQFMQDCLQLCEQQYPTIHNRGMREQHIAKALLRRIQSGLQQRGIEAEISQPLELKSLFKITTTDSELWLVAHHFLSANLATRKALIETIDLVVQQPKERVSSYLLIMADHWFDRTKASKELPAWWLDEQPEDWQDYLHSGVRLLPADETLSHQLNQNHYPLLVMDRQLHHPLIHIKHQTHVKRYVVMSGLYQLR</sequence>
<reference evidence="1 2" key="1">
    <citation type="submission" date="2018-06" db="EMBL/GenBank/DDBJ databases">
        <authorList>
            <consortium name="Pathogen Informatics"/>
            <person name="Doyle S."/>
        </authorList>
    </citation>
    <scope>NUCLEOTIDE SEQUENCE [LARGE SCALE GENOMIC DNA]</scope>
    <source>
        <strain evidence="1 2">NCTC11647</strain>
    </source>
</reference>
<proteinExistence type="predicted"/>
<gene>
    <name evidence="1" type="ORF">NCTC11647_03641</name>
</gene>
<dbReference type="AlphaFoldDB" id="A0A2T3QMT8"/>
<accession>A0A2T3QMT8</accession>